<reference evidence="1" key="1">
    <citation type="submission" date="2022-05" db="EMBL/GenBank/DDBJ databases">
        <title>Draft genome sequence of Clostridium tertium strain CP3 isolated from Peru.</title>
        <authorList>
            <person name="Hurtado R."/>
            <person name="Lima L."/>
            <person name="Sousa T."/>
            <person name="Jaiswal A.K."/>
            <person name="Tiwari S."/>
            <person name="Maturrano L."/>
            <person name="Brenig B."/>
            <person name="Azevedo V."/>
        </authorList>
    </citation>
    <scope>NUCLEOTIDE SEQUENCE</scope>
    <source>
        <strain evidence="1">CP3</strain>
    </source>
</reference>
<dbReference type="AlphaFoldDB" id="A0A9X4B2C8"/>
<name>A0A9X4B2C8_9CLOT</name>
<organism evidence="1 2">
    <name type="scientific">Clostridium tertium</name>
    <dbReference type="NCBI Taxonomy" id="1559"/>
    <lineage>
        <taxon>Bacteria</taxon>
        <taxon>Bacillati</taxon>
        <taxon>Bacillota</taxon>
        <taxon>Clostridia</taxon>
        <taxon>Eubacteriales</taxon>
        <taxon>Clostridiaceae</taxon>
        <taxon>Clostridium</taxon>
    </lineage>
</organism>
<sequence length="124" mass="14938">MEKWTNEIDLNSDTWRGDIYDSREEAIKEGRKEAIEYEKKYFKVGIIEDVPNFGIDVDKVIEDIQNTMYSEMGEVAEDYLDDVTTEHLLELEEQLNEVFYKWQEKYNYKPTFYRVISEEIINVE</sequence>
<dbReference type="RefSeq" id="WP_142418519.1">
    <property type="nucleotide sequence ID" value="NZ_JAMRYU010000089.1"/>
</dbReference>
<proteinExistence type="predicted"/>
<comment type="caution">
    <text evidence="1">The sequence shown here is derived from an EMBL/GenBank/DDBJ whole genome shotgun (WGS) entry which is preliminary data.</text>
</comment>
<evidence type="ECO:0000313" key="2">
    <source>
        <dbReference type="Proteomes" id="UP001141183"/>
    </source>
</evidence>
<accession>A0A9X4B2C8</accession>
<dbReference type="EMBL" id="JAMRYU010000089">
    <property type="protein sequence ID" value="MDC4242690.1"/>
    <property type="molecule type" value="Genomic_DNA"/>
</dbReference>
<dbReference type="Proteomes" id="UP001141183">
    <property type="component" value="Unassembled WGS sequence"/>
</dbReference>
<evidence type="ECO:0000313" key="1">
    <source>
        <dbReference type="EMBL" id="MDC4242690.1"/>
    </source>
</evidence>
<keyword evidence="2" id="KW-1185">Reference proteome</keyword>
<protein>
    <submittedName>
        <fullName evidence="1">Uncharacterized protein</fullName>
    </submittedName>
</protein>
<gene>
    <name evidence="1" type="ORF">NE398_21460</name>
</gene>